<name>A0A239DNA8_9SPHN</name>
<evidence type="ECO:0000256" key="1">
    <source>
        <dbReference type="SAM" id="MobiDB-lite"/>
    </source>
</evidence>
<accession>A0A239DNA8</accession>
<reference evidence="3" key="1">
    <citation type="submission" date="2017-06" db="EMBL/GenBank/DDBJ databases">
        <authorList>
            <person name="Varghese N."/>
            <person name="Submissions S."/>
        </authorList>
    </citation>
    <scope>NUCLEOTIDE SEQUENCE [LARGE SCALE GENOMIC DNA]</scope>
    <source>
        <strain evidence="3">LNB2</strain>
    </source>
</reference>
<gene>
    <name evidence="2" type="ORF">SAMN06295912_104189</name>
</gene>
<feature type="compositionally biased region" description="Polar residues" evidence="1">
    <location>
        <begin position="7"/>
        <end position="16"/>
    </location>
</feature>
<dbReference type="Proteomes" id="UP000198281">
    <property type="component" value="Unassembled WGS sequence"/>
</dbReference>
<sequence length="46" mass="4750">MHFDTAPESSLRSDGQNGRGSGAPQYRAEGAGALGQGYLQAIARSL</sequence>
<protein>
    <submittedName>
        <fullName evidence="2">Uncharacterized protein</fullName>
    </submittedName>
</protein>
<organism evidence="2 3">
    <name type="scientific">Edaphosphingomonas laterariae</name>
    <dbReference type="NCBI Taxonomy" id="861865"/>
    <lineage>
        <taxon>Bacteria</taxon>
        <taxon>Pseudomonadati</taxon>
        <taxon>Pseudomonadota</taxon>
        <taxon>Alphaproteobacteria</taxon>
        <taxon>Sphingomonadales</taxon>
        <taxon>Rhizorhabdaceae</taxon>
        <taxon>Edaphosphingomonas</taxon>
    </lineage>
</organism>
<feature type="region of interest" description="Disordered" evidence="1">
    <location>
        <begin position="1"/>
        <end position="30"/>
    </location>
</feature>
<keyword evidence="3" id="KW-1185">Reference proteome</keyword>
<proteinExistence type="predicted"/>
<evidence type="ECO:0000313" key="3">
    <source>
        <dbReference type="Proteomes" id="UP000198281"/>
    </source>
</evidence>
<dbReference type="AlphaFoldDB" id="A0A239DNA8"/>
<evidence type="ECO:0000313" key="2">
    <source>
        <dbReference type="EMBL" id="SNS33601.1"/>
    </source>
</evidence>
<dbReference type="EMBL" id="FZOS01000004">
    <property type="protein sequence ID" value="SNS33601.1"/>
    <property type="molecule type" value="Genomic_DNA"/>
</dbReference>